<proteinExistence type="inferred from homology"/>
<reference evidence="3 4" key="1">
    <citation type="submission" date="2022-08" db="EMBL/GenBank/DDBJ databases">
        <title>Proteogenomics of the novel Dehalobacterium formicoaceticum strain EZ94 highlights a key role of methyltransferases during anaerobic dichloromethane degradation.</title>
        <authorList>
            <person name="Wasmund K."/>
        </authorList>
    </citation>
    <scope>NUCLEOTIDE SEQUENCE [LARGE SCALE GENOMIC DNA]</scope>
    <source>
        <strain evidence="3 4">EZ94</strain>
    </source>
</reference>
<dbReference type="Proteomes" id="UP001524944">
    <property type="component" value="Unassembled WGS sequence"/>
</dbReference>
<comment type="function">
    <text evidence="2">Antitoxin component of a type II toxin-antitoxin (TA) system.</text>
</comment>
<evidence type="ECO:0000313" key="4">
    <source>
        <dbReference type="Proteomes" id="UP001524944"/>
    </source>
</evidence>
<gene>
    <name evidence="3" type="ORF">NVS47_03445</name>
</gene>
<accession>A0ABT1Y264</accession>
<evidence type="ECO:0000256" key="1">
    <source>
        <dbReference type="ARBA" id="ARBA00009981"/>
    </source>
</evidence>
<name>A0ABT1Y264_9FIRM</name>
<sequence>MNIKPSTALRNEYTQISELAKTSGEPIIITNKGEADLVVLSVDAFEEREKMFRHRDKVYEAEVARLSGMPTFTPEQIHEELEDLYAAAEK</sequence>
<comment type="similarity">
    <text evidence="1 2">Belongs to the phD/YefM antitoxin family.</text>
</comment>
<dbReference type="RefSeq" id="WP_089610029.1">
    <property type="nucleotide sequence ID" value="NZ_CP022121.1"/>
</dbReference>
<protein>
    <recommendedName>
        <fullName evidence="2">Antitoxin</fullName>
    </recommendedName>
</protein>
<keyword evidence="4" id="KW-1185">Reference proteome</keyword>
<dbReference type="NCBIfam" id="TIGR01552">
    <property type="entry name" value="phd_fam"/>
    <property type="match status" value="1"/>
</dbReference>
<evidence type="ECO:0000313" key="3">
    <source>
        <dbReference type="EMBL" id="MCR6544576.1"/>
    </source>
</evidence>
<dbReference type="EMBL" id="JANPWE010000001">
    <property type="protein sequence ID" value="MCR6544576.1"/>
    <property type="molecule type" value="Genomic_DNA"/>
</dbReference>
<organism evidence="3 4">
    <name type="scientific">Dehalobacterium formicoaceticum</name>
    <dbReference type="NCBI Taxonomy" id="51515"/>
    <lineage>
        <taxon>Bacteria</taxon>
        <taxon>Bacillati</taxon>
        <taxon>Bacillota</taxon>
        <taxon>Clostridia</taxon>
        <taxon>Eubacteriales</taxon>
        <taxon>Peptococcaceae</taxon>
        <taxon>Dehalobacterium</taxon>
    </lineage>
</organism>
<evidence type="ECO:0000256" key="2">
    <source>
        <dbReference type="RuleBase" id="RU362080"/>
    </source>
</evidence>
<dbReference type="InterPro" id="IPR036165">
    <property type="entry name" value="YefM-like_sf"/>
</dbReference>
<dbReference type="InterPro" id="IPR006442">
    <property type="entry name" value="Antitoxin_Phd/YefM"/>
</dbReference>
<comment type="caution">
    <text evidence="3">The sequence shown here is derived from an EMBL/GenBank/DDBJ whole genome shotgun (WGS) entry which is preliminary data.</text>
</comment>
<dbReference type="SUPFAM" id="SSF143120">
    <property type="entry name" value="YefM-like"/>
    <property type="match status" value="1"/>
</dbReference>
<dbReference type="Pfam" id="PF02604">
    <property type="entry name" value="PhdYeFM_antitox"/>
    <property type="match status" value="1"/>
</dbReference>